<name>A0A7X0Y4J9_9LIST</name>
<evidence type="ECO:0000313" key="1">
    <source>
        <dbReference type="EMBL" id="MBC1936901.1"/>
    </source>
</evidence>
<dbReference type="RefSeq" id="WP_185410356.1">
    <property type="nucleotide sequence ID" value="NZ_JAARRE010000008.1"/>
</dbReference>
<dbReference type="EMBL" id="JAARWN010000011">
    <property type="protein sequence ID" value="MBC1936901.1"/>
    <property type="molecule type" value="Genomic_DNA"/>
</dbReference>
<evidence type="ECO:0000313" key="2">
    <source>
        <dbReference type="Proteomes" id="UP000535908"/>
    </source>
</evidence>
<comment type="caution">
    <text evidence="1">The sequence shown here is derived from an EMBL/GenBank/DDBJ whole genome shotgun (WGS) entry which is preliminary data.</text>
</comment>
<dbReference type="AlphaFoldDB" id="A0A7X0Y4J9"/>
<gene>
    <name evidence="1" type="ORF">HCA69_11015</name>
</gene>
<accession>A0A7X0Y4J9</accession>
<protein>
    <submittedName>
        <fullName evidence="1">Uncharacterized protein</fullName>
    </submittedName>
</protein>
<sequence length="193" mass="22556">MMKPFVQAKMASTQPCLFFQKEIVRDLQFFSPVLAKINLVDRNSGDSKWDCLMLAVFSKLGCEYINRKDYFLDQFPVSSHQPKYKMLITYRGYIYFLDSITRHVGISDNRFLVGLNRDKLYMIVYRDEALYSKPLLRGKSNLLSQDGMVTRNIEKILNENEIPNDRVEIEEFVNSDRASEISLVSVWELALDE</sequence>
<dbReference type="Proteomes" id="UP000535908">
    <property type="component" value="Unassembled WGS sequence"/>
</dbReference>
<proteinExistence type="predicted"/>
<reference evidence="1 2" key="1">
    <citation type="submission" date="2020-03" db="EMBL/GenBank/DDBJ databases">
        <title>Soil Listeria distribution.</title>
        <authorList>
            <person name="Liao J."/>
            <person name="Wiedmann M."/>
        </authorList>
    </citation>
    <scope>NUCLEOTIDE SEQUENCE [LARGE SCALE GENOMIC DNA]</scope>
    <source>
        <strain evidence="1 2">FSL L7-0741</strain>
    </source>
</reference>
<organism evidence="1 2">
    <name type="scientific">Listeria grandensis</name>
    <dbReference type="NCBI Taxonomy" id="1494963"/>
    <lineage>
        <taxon>Bacteria</taxon>
        <taxon>Bacillati</taxon>
        <taxon>Bacillota</taxon>
        <taxon>Bacilli</taxon>
        <taxon>Bacillales</taxon>
        <taxon>Listeriaceae</taxon>
        <taxon>Listeria</taxon>
    </lineage>
</organism>